<keyword evidence="9 18" id="KW-0999">Mitochondrion inner membrane</keyword>
<comment type="function">
    <text evidence="18">Core subunit of the mitochondrial membrane respiratory chain NADH dehydrogenase (Complex I) which catalyzes electron transfer from NADH through the respiratory chain, using ubiquinone as an electron acceptor. Essential for the catalytic activity and assembly of complex I.</text>
</comment>
<keyword evidence="7 18" id="KW-0679">Respiratory chain</keyword>
<comment type="function">
    <text evidence="1">Core subunit of the mitochondrial membrane respiratory chain NADH dehydrogenase (Complex I) that is believed to belong to the minimal assembly required for catalysis. Complex I functions in the transfer of electrons from NADH to the respiratory chain. The immediate electron acceptor for the enzyme is believed to be ubiquinone.</text>
</comment>
<feature type="transmembrane region" description="Helical" evidence="18">
    <location>
        <begin position="191"/>
        <end position="212"/>
    </location>
</feature>
<keyword evidence="8 18" id="KW-0812">Transmembrane</keyword>
<keyword evidence="11 18" id="KW-0249">Electron transport</keyword>
<keyword evidence="10 18" id="KW-1278">Translocase</keyword>
<feature type="domain" description="NADH:quinone oxidoreductase/Mrp antiporter transmembrane" evidence="19">
    <location>
        <begin position="18"/>
        <end position="278"/>
    </location>
</feature>
<keyword evidence="14 18" id="KW-0830">Ubiquinone</keyword>
<evidence type="ECO:0000256" key="13">
    <source>
        <dbReference type="ARBA" id="ARBA00023027"/>
    </source>
</evidence>
<keyword evidence="15 18" id="KW-0496">Mitochondrion</keyword>
<evidence type="ECO:0000256" key="4">
    <source>
        <dbReference type="ARBA" id="ARBA00012944"/>
    </source>
</evidence>
<comment type="catalytic activity">
    <reaction evidence="17 18">
        <text>a ubiquinone + NADH + 5 H(+)(in) = a ubiquinol + NAD(+) + 4 H(+)(out)</text>
        <dbReference type="Rhea" id="RHEA:29091"/>
        <dbReference type="Rhea" id="RHEA-COMP:9565"/>
        <dbReference type="Rhea" id="RHEA-COMP:9566"/>
        <dbReference type="ChEBI" id="CHEBI:15378"/>
        <dbReference type="ChEBI" id="CHEBI:16389"/>
        <dbReference type="ChEBI" id="CHEBI:17976"/>
        <dbReference type="ChEBI" id="CHEBI:57540"/>
        <dbReference type="ChEBI" id="CHEBI:57945"/>
        <dbReference type="EC" id="7.1.1.2"/>
    </reaction>
</comment>
<dbReference type="EMBL" id="KX035200">
    <property type="protein sequence ID" value="AOY39746.1"/>
    <property type="molecule type" value="Genomic_DNA"/>
</dbReference>
<evidence type="ECO:0000256" key="17">
    <source>
        <dbReference type="ARBA" id="ARBA00049551"/>
    </source>
</evidence>
<dbReference type="AlphaFoldDB" id="A0A343A5B8"/>
<keyword evidence="6" id="KW-0813">Transport</keyword>
<dbReference type="InterPro" id="IPR050175">
    <property type="entry name" value="Complex_I_Subunit_2"/>
</dbReference>
<name>A0A343A5B8_9CUCU</name>
<dbReference type="Pfam" id="PF00361">
    <property type="entry name" value="Proton_antipo_M"/>
    <property type="match status" value="1"/>
</dbReference>
<feature type="transmembrane region" description="Helical" evidence="18">
    <location>
        <begin position="113"/>
        <end position="135"/>
    </location>
</feature>
<evidence type="ECO:0000256" key="1">
    <source>
        <dbReference type="ARBA" id="ARBA00003257"/>
    </source>
</evidence>
<feature type="transmembrane region" description="Helical" evidence="18">
    <location>
        <begin position="142"/>
        <end position="163"/>
    </location>
</feature>
<proteinExistence type="inferred from homology"/>
<dbReference type="InterPro" id="IPR001750">
    <property type="entry name" value="ND/Mrp_TM"/>
</dbReference>
<accession>A0A343A5B8</accession>
<dbReference type="PANTHER" id="PTHR46552:SF1">
    <property type="entry name" value="NADH-UBIQUINONE OXIDOREDUCTASE CHAIN 2"/>
    <property type="match status" value="1"/>
</dbReference>
<evidence type="ECO:0000313" key="20">
    <source>
        <dbReference type="EMBL" id="AOY39746.1"/>
    </source>
</evidence>
<evidence type="ECO:0000256" key="15">
    <source>
        <dbReference type="ARBA" id="ARBA00023128"/>
    </source>
</evidence>
<feature type="transmembrane region" description="Helical" evidence="18">
    <location>
        <begin position="232"/>
        <end position="251"/>
    </location>
</feature>
<protein>
    <recommendedName>
        <fullName evidence="5 18">NADH-ubiquinone oxidoreductase chain 2</fullName>
        <ecNumber evidence="4 18">7.1.1.2</ecNumber>
    </recommendedName>
</protein>
<evidence type="ECO:0000256" key="16">
    <source>
        <dbReference type="ARBA" id="ARBA00023136"/>
    </source>
</evidence>
<evidence type="ECO:0000256" key="7">
    <source>
        <dbReference type="ARBA" id="ARBA00022660"/>
    </source>
</evidence>
<evidence type="ECO:0000256" key="2">
    <source>
        <dbReference type="ARBA" id="ARBA00004448"/>
    </source>
</evidence>
<dbReference type="InterPro" id="IPR003917">
    <property type="entry name" value="NADH_UbQ_OxRdtase_chain2"/>
</dbReference>
<feature type="transmembrane region" description="Helical" evidence="18">
    <location>
        <begin position="82"/>
        <end position="107"/>
    </location>
</feature>
<reference evidence="20" key="1">
    <citation type="submission" date="2016-04" db="EMBL/GenBank/DDBJ databases">
        <title>Mitochondria of Scolytid beetles.</title>
        <authorList>
            <person name="Miller K."/>
            <person name="Linard B."/>
            <person name="Vogler A.P."/>
        </authorList>
    </citation>
    <scope>NUCLEOTIDE SEQUENCE</scope>
</reference>
<feature type="transmembrane region" description="Helical" evidence="18">
    <location>
        <begin position="48"/>
        <end position="70"/>
    </location>
</feature>
<dbReference type="PANTHER" id="PTHR46552">
    <property type="entry name" value="NADH-UBIQUINONE OXIDOREDUCTASE CHAIN 2"/>
    <property type="match status" value="1"/>
</dbReference>
<dbReference type="GO" id="GO:0008137">
    <property type="term" value="F:NADH dehydrogenase (ubiquinone) activity"/>
    <property type="evidence" value="ECO:0007669"/>
    <property type="project" value="UniProtKB-EC"/>
</dbReference>
<evidence type="ECO:0000256" key="14">
    <source>
        <dbReference type="ARBA" id="ARBA00023075"/>
    </source>
</evidence>
<evidence type="ECO:0000256" key="8">
    <source>
        <dbReference type="ARBA" id="ARBA00022692"/>
    </source>
</evidence>
<keyword evidence="12 18" id="KW-1133">Transmembrane helix</keyword>
<evidence type="ECO:0000256" key="18">
    <source>
        <dbReference type="RuleBase" id="RU003403"/>
    </source>
</evidence>
<dbReference type="EC" id="7.1.1.2" evidence="4 18"/>
<keyword evidence="13 18" id="KW-0520">NAD</keyword>
<keyword evidence="16 18" id="KW-0472">Membrane</keyword>
<evidence type="ECO:0000256" key="12">
    <source>
        <dbReference type="ARBA" id="ARBA00022989"/>
    </source>
</evidence>
<comment type="subcellular location">
    <subcellularLocation>
        <location evidence="2 18">Mitochondrion inner membrane</location>
        <topology evidence="2 18">Multi-pass membrane protein</topology>
    </subcellularLocation>
</comment>
<gene>
    <name evidence="20" type="primary">nad2</name>
</gene>
<evidence type="ECO:0000256" key="11">
    <source>
        <dbReference type="ARBA" id="ARBA00022982"/>
    </source>
</evidence>
<evidence type="ECO:0000256" key="10">
    <source>
        <dbReference type="ARBA" id="ARBA00022967"/>
    </source>
</evidence>
<geneLocation type="mitochondrion" evidence="20"/>
<comment type="similarity">
    <text evidence="3 18">Belongs to the complex I subunit 2 family.</text>
</comment>
<organism evidence="20">
    <name type="scientific">Hylastes opacus</name>
    <dbReference type="NCBI Taxonomy" id="1002010"/>
    <lineage>
        <taxon>Eukaryota</taxon>
        <taxon>Metazoa</taxon>
        <taxon>Ecdysozoa</taxon>
        <taxon>Arthropoda</taxon>
        <taxon>Hexapoda</taxon>
        <taxon>Insecta</taxon>
        <taxon>Pterygota</taxon>
        <taxon>Neoptera</taxon>
        <taxon>Endopterygota</taxon>
        <taxon>Coleoptera</taxon>
        <taxon>Polyphaga</taxon>
        <taxon>Cucujiformia</taxon>
        <taxon>Curculionidae</taxon>
        <taxon>Scolytinae</taxon>
        <taxon>Hylastes</taxon>
    </lineage>
</organism>
<dbReference type="GO" id="GO:0006120">
    <property type="term" value="P:mitochondrial electron transport, NADH to ubiquinone"/>
    <property type="evidence" value="ECO:0007669"/>
    <property type="project" value="InterPro"/>
</dbReference>
<feature type="transmembrane region" description="Helical" evidence="18">
    <location>
        <begin position="309"/>
        <end position="331"/>
    </location>
</feature>
<evidence type="ECO:0000256" key="6">
    <source>
        <dbReference type="ARBA" id="ARBA00022448"/>
    </source>
</evidence>
<dbReference type="PRINTS" id="PR01436">
    <property type="entry name" value="NADHDHGNASE2"/>
</dbReference>
<evidence type="ECO:0000256" key="3">
    <source>
        <dbReference type="ARBA" id="ARBA00007012"/>
    </source>
</evidence>
<sequence>MFYSTMMMGSLMTISTFSWLTAWAGLEMNLLSILPLMKTEKKTSTETMIKYFMTQAIASSLLLFSIIIFTNSEAFSSYNKSMTEIFSLILTSSLLLKMGAAPLHFWLPEVASGLSWNLLFILLTWQKLAPMILLINTINNMNFMYTIIIFSSMIGSLLGLNQICLRKMMAYSSINHMGWMISALLISYNTWLMYFIVYSIINYSIITMMNVFNLNNLVQLSNLFNFNKNLKFMFMMNFFSLGGVPPFLGFLPKWVTINQLINNNLYILTILLILMSLISLYFYARMSFSSLTFLASECLINKPYQNKNFLLILVNSLSLMGLTMFSLIYYLI</sequence>
<evidence type="ECO:0000259" key="19">
    <source>
        <dbReference type="Pfam" id="PF00361"/>
    </source>
</evidence>
<feature type="transmembrane region" description="Helical" evidence="18">
    <location>
        <begin position="263"/>
        <end position="284"/>
    </location>
</feature>
<dbReference type="GO" id="GO:0005743">
    <property type="term" value="C:mitochondrial inner membrane"/>
    <property type="evidence" value="ECO:0007669"/>
    <property type="project" value="UniProtKB-SubCell"/>
</dbReference>
<evidence type="ECO:0000256" key="5">
    <source>
        <dbReference type="ARBA" id="ARBA00021008"/>
    </source>
</evidence>
<evidence type="ECO:0000256" key="9">
    <source>
        <dbReference type="ARBA" id="ARBA00022792"/>
    </source>
</evidence>